<feature type="transmembrane region" description="Helical" evidence="1">
    <location>
        <begin position="186"/>
        <end position="211"/>
    </location>
</feature>
<gene>
    <name evidence="2" type="ORF">BC343_04020</name>
</gene>
<feature type="transmembrane region" description="Helical" evidence="1">
    <location>
        <begin position="393"/>
        <end position="413"/>
    </location>
</feature>
<dbReference type="EMBL" id="MBTF01000001">
    <property type="protein sequence ID" value="OOQ62218.1"/>
    <property type="molecule type" value="Genomic_DNA"/>
</dbReference>
<accession>A0A1S9PNS4</accession>
<feature type="transmembrane region" description="Helical" evidence="1">
    <location>
        <begin position="65"/>
        <end position="85"/>
    </location>
</feature>
<reference evidence="2 3" key="1">
    <citation type="submission" date="2016-07" db="EMBL/GenBank/DDBJ databases">
        <title>Genomic analysis of zinc-resistant bacterium Mucilaginibacter pedocola TBZ30.</title>
        <authorList>
            <person name="Huang J."/>
            <person name="Tang J."/>
        </authorList>
    </citation>
    <scope>NUCLEOTIDE SEQUENCE [LARGE SCALE GENOMIC DNA]</scope>
    <source>
        <strain evidence="2 3">TBZ30</strain>
    </source>
</reference>
<keyword evidence="1" id="KW-0812">Transmembrane</keyword>
<dbReference type="STRING" id="1792845.BC343_04020"/>
<dbReference type="RefSeq" id="WP_078346416.1">
    <property type="nucleotide sequence ID" value="NZ_MBTF01000001.1"/>
</dbReference>
<proteinExistence type="predicted"/>
<evidence type="ECO:0000256" key="1">
    <source>
        <dbReference type="SAM" id="Phobius"/>
    </source>
</evidence>
<protein>
    <recommendedName>
        <fullName evidence="4">DUF4153 domain-containing protein</fullName>
    </recommendedName>
</protein>
<evidence type="ECO:0000313" key="3">
    <source>
        <dbReference type="Proteomes" id="UP000189739"/>
    </source>
</evidence>
<keyword evidence="3" id="KW-1185">Reference proteome</keyword>
<feature type="transmembrane region" description="Helical" evidence="1">
    <location>
        <begin position="146"/>
        <end position="166"/>
    </location>
</feature>
<dbReference type="Proteomes" id="UP000189739">
    <property type="component" value="Unassembled WGS sequence"/>
</dbReference>
<comment type="caution">
    <text evidence="2">The sequence shown here is derived from an EMBL/GenBank/DDBJ whole genome shotgun (WGS) entry which is preliminary data.</text>
</comment>
<organism evidence="2 3">
    <name type="scientific">Mucilaginibacter pedocola</name>
    <dbReference type="NCBI Taxonomy" id="1792845"/>
    <lineage>
        <taxon>Bacteria</taxon>
        <taxon>Pseudomonadati</taxon>
        <taxon>Bacteroidota</taxon>
        <taxon>Sphingobacteriia</taxon>
        <taxon>Sphingobacteriales</taxon>
        <taxon>Sphingobacteriaceae</taxon>
        <taxon>Mucilaginibacter</taxon>
    </lineage>
</organism>
<name>A0A1S9PNS4_9SPHI</name>
<feature type="transmembrane region" description="Helical" evidence="1">
    <location>
        <begin position="252"/>
        <end position="273"/>
    </location>
</feature>
<evidence type="ECO:0000313" key="2">
    <source>
        <dbReference type="EMBL" id="OOQ62218.1"/>
    </source>
</evidence>
<feature type="transmembrane region" description="Helical" evidence="1">
    <location>
        <begin position="317"/>
        <end position="340"/>
    </location>
</feature>
<feature type="transmembrane region" description="Helical" evidence="1">
    <location>
        <begin position="218"/>
        <end position="240"/>
    </location>
</feature>
<evidence type="ECO:0008006" key="4">
    <source>
        <dbReference type="Google" id="ProtNLM"/>
    </source>
</evidence>
<dbReference type="OrthoDB" id="637094at2"/>
<feature type="transmembrane region" description="Helical" evidence="1">
    <location>
        <begin position="352"/>
        <end position="373"/>
    </location>
</feature>
<keyword evidence="1" id="KW-1133">Transmembrane helix</keyword>
<feature type="transmembrane region" description="Helical" evidence="1">
    <location>
        <begin position="285"/>
        <end position="305"/>
    </location>
</feature>
<sequence length="414" mass="45244">MMEQILENQNRPAVLEKLYRSNKALFKRDFATLYPQLQGSPSAEFWHERLNYESEEISWGSAREIGLVVIAALFAGLLAKLPTIFNIDQDIFYPRNLGFIVLPLLTAYFGWKSNLSVGKIAFAAIALLAGLVYINAMPFAAKADTLILSCIHLVIFEGCILGFAYAGGAGFNEERRLGFLKYIADLVIMTGLILLAGALTSVITVGLFELIGFNIKDFYFDNIAVMGLAAAPILGTYLTQTNPQLVGKISPVIAKIFTPLVVVMLSAYLVAMIYSRNNPYNNREFLLMFNVLLVGVMALIFFSVAEGNKGKASGLQTWLLFTLSVLTIIVNSIALSAILFRITTGGFTANRTAVLGGNLVILANLLTVAFQLFRAATKRGDIAGVGKVIAAYLPVYFVWAIIVAFLFPLVFGVK</sequence>
<dbReference type="AlphaFoldDB" id="A0A1S9PNS4"/>
<keyword evidence="1" id="KW-0472">Membrane</keyword>
<feature type="transmembrane region" description="Helical" evidence="1">
    <location>
        <begin position="117"/>
        <end position="134"/>
    </location>
</feature>